<feature type="transmembrane region" description="Helical" evidence="12">
    <location>
        <begin position="270"/>
        <end position="288"/>
    </location>
</feature>
<evidence type="ECO:0000256" key="5">
    <source>
        <dbReference type="ARBA" id="ARBA00022519"/>
    </source>
</evidence>
<feature type="transmembrane region" description="Helical" evidence="12">
    <location>
        <begin position="164"/>
        <end position="183"/>
    </location>
</feature>
<organism evidence="13 14">
    <name type="scientific">Aureliella helgolandensis</name>
    <dbReference type="NCBI Taxonomy" id="2527968"/>
    <lineage>
        <taxon>Bacteria</taxon>
        <taxon>Pseudomonadati</taxon>
        <taxon>Planctomycetota</taxon>
        <taxon>Planctomycetia</taxon>
        <taxon>Pirellulales</taxon>
        <taxon>Pirellulaceae</taxon>
        <taxon>Aureliella</taxon>
    </lineage>
</organism>
<feature type="transmembrane region" description="Helical" evidence="12">
    <location>
        <begin position="65"/>
        <end position="83"/>
    </location>
</feature>
<evidence type="ECO:0000256" key="10">
    <source>
        <dbReference type="ARBA" id="ARBA00023136"/>
    </source>
</evidence>
<name>A0A518G0M8_9BACT</name>
<keyword evidence="9 12" id="KW-1133">Transmembrane helix</keyword>
<dbReference type="Proteomes" id="UP000318017">
    <property type="component" value="Chromosome"/>
</dbReference>
<feature type="transmembrane region" description="Helical" evidence="12">
    <location>
        <begin position="236"/>
        <end position="258"/>
    </location>
</feature>
<evidence type="ECO:0000256" key="1">
    <source>
        <dbReference type="ARBA" id="ARBA00001946"/>
    </source>
</evidence>
<gene>
    <name evidence="13" type="primary">ubiA</name>
    <name evidence="13" type="ORF">Q31a_04420</name>
</gene>
<proteinExistence type="inferred from homology"/>
<dbReference type="Gene3D" id="1.20.120.1780">
    <property type="entry name" value="UbiA prenyltransferase"/>
    <property type="match status" value="1"/>
</dbReference>
<dbReference type="FunFam" id="1.10.357.140:FF:000008">
    <property type="entry name" value="4-hydroxybenzoate octaprenyltransferase"/>
    <property type="match status" value="1"/>
</dbReference>
<dbReference type="KEGG" id="ahel:Q31a_04420"/>
<dbReference type="Gene3D" id="1.10.357.140">
    <property type="entry name" value="UbiA prenyltransferase"/>
    <property type="match status" value="1"/>
</dbReference>
<keyword evidence="4" id="KW-1003">Cell membrane</keyword>
<evidence type="ECO:0000256" key="11">
    <source>
        <dbReference type="ARBA" id="ARBA00034524"/>
    </source>
</evidence>
<feature type="transmembrane region" description="Helical" evidence="12">
    <location>
        <begin position="36"/>
        <end position="53"/>
    </location>
</feature>
<keyword evidence="10 12" id="KW-0472">Membrane</keyword>
<feature type="transmembrane region" description="Helical" evidence="12">
    <location>
        <begin position="116"/>
        <end position="135"/>
    </location>
</feature>
<sequence length="324" mass="34453">MDSTSTQNTPPEATAGAQQPTSLCGRFLGLIRFSHTVFALPFAALACVLALSVPNPLPSLPGAQIASRLLGVLACMVFARSAAMAFNRLVDAKIDAANPRTASRHLPAGLLSARQAWSFFALMCLGFFASCGLFLPNWLPLALSVPVLLWICGYSLAKRFTSAAHAWLGIALAMSPICAWIALRGEACLANPADVMPAVWLALAIAFWVAGFDIIYACQDADFDRSAGLRSIPASLGVVGALRLSAAFHLAMLVVLGALPQLAPQLALGWLYYSALLVVTVLIIRQHAIVSPNDLGRINIAFFNINAMISFCLSLAMGIDAWLR</sequence>
<dbReference type="InterPro" id="IPR006371">
    <property type="entry name" value="Polyprenyltransferase_UbiA-li"/>
</dbReference>
<dbReference type="GO" id="GO:0006744">
    <property type="term" value="P:ubiquinone biosynthetic process"/>
    <property type="evidence" value="ECO:0007669"/>
    <property type="project" value="UniProtKB-KW"/>
</dbReference>
<dbReference type="InterPro" id="IPR044878">
    <property type="entry name" value="UbiA_sf"/>
</dbReference>
<dbReference type="AlphaFoldDB" id="A0A518G0M8"/>
<evidence type="ECO:0000256" key="4">
    <source>
        <dbReference type="ARBA" id="ARBA00022475"/>
    </source>
</evidence>
<evidence type="ECO:0000256" key="7">
    <source>
        <dbReference type="ARBA" id="ARBA00022688"/>
    </source>
</evidence>
<dbReference type="EC" id="2.5.1.39" evidence="11"/>
<reference evidence="13 14" key="1">
    <citation type="submission" date="2019-02" db="EMBL/GenBank/DDBJ databases">
        <title>Deep-cultivation of Planctomycetes and their phenomic and genomic characterization uncovers novel biology.</title>
        <authorList>
            <person name="Wiegand S."/>
            <person name="Jogler M."/>
            <person name="Boedeker C."/>
            <person name="Pinto D."/>
            <person name="Vollmers J."/>
            <person name="Rivas-Marin E."/>
            <person name="Kohn T."/>
            <person name="Peeters S.H."/>
            <person name="Heuer A."/>
            <person name="Rast P."/>
            <person name="Oberbeckmann S."/>
            <person name="Bunk B."/>
            <person name="Jeske O."/>
            <person name="Meyerdierks A."/>
            <person name="Storesund J.E."/>
            <person name="Kallscheuer N."/>
            <person name="Luecker S."/>
            <person name="Lage O.M."/>
            <person name="Pohl T."/>
            <person name="Merkel B.J."/>
            <person name="Hornburger P."/>
            <person name="Mueller R.-W."/>
            <person name="Bruemmer F."/>
            <person name="Labrenz M."/>
            <person name="Spormann A.M."/>
            <person name="Op den Camp H."/>
            <person name="Overmann J."/>
            <person name="Amann R."/>
            <person name="Jetten M.S.M."/>
            <person name="Mascher T."/>
            <person name="Medema M.H."/>
            <person name="Devos D.P."/>
            <person name="Kaster A.-K."/>
            <person name="Ovreas L."/>
            <person name="Rohde M."/>
            <person name="Galperin M.Y."/>
            <person name="Jogler C."/>
        </authorList>
    </citation>
    <scope>NUCLEOTIDE SEQUENCE [LARGE SCALE GENOMIC DNA]</scope>
    <source>
        <strain evidence="13 14">Q31a</strain>
    </source>
</reference>
<dbReference type="CDD" id="cd13959">
    <property type="entry name" value="PT_UbiA_COQ2"/>
    <property type="match status" value="1"/>
</dbReference>
<dbReference type="EMBL" id="CP036298">
    <property type="protein sequence ID" value="QDV22159.1"/>
    <property type="molecule type" value="Genomic_DNA"/>
</dbReference>
<dbReference type="RefSeq" id="WP_197356053.1">
    <property type="nucleotide sequence ID" value="NZ_CP036298.1"/>
</dbReference>
<keyword evidence="7" id="KW-0831">Ubiquinone biosynthesis</keyword>
<dbReference type="PANTHER" id="PTHR11048:SF28">
    <property type="entry name" value="4-HYDROXYBENZOATE POLYPRENYLTRANSFERASE, MITOCHONDRIAL"/>
    <property type="match status" value="1"/>
</dbReference>
<accession>A0A518G0M8</accession>
<dbReference type="GO" id="GO:0008412">
    <property type="term" value="F:4-hydroxybenzoate polyprenyltransferase activity"/>
    <property type="evidence" value="ECO:0007669"/>
    <property type="project" value="UniProtKB-EC"/>
</dbReference>
<dbReference type="FunFam" id="1.20.120.1780:FF:000001">
    <property type="entry name" value="4-hydroxybenzoate octaprenyltransferase"/>
    <property type="match status" value="1"/>
</dbReference>
<evidence type="ECO:0000256" key="9">
    <source>
        <dbReference type="ARBA" id="ARBA00022989"/>
    </source>
</evidence>
<comment type="cofactor">
    <cofactor evidence="1">
        <name>Mg(2+)</name>
        <dbReference type="ChEBI" id="CHEBI:18420"/>
    </cofactor>
</comment>
<dbReference type="NCBIfam" id="TIGR01475">
    <property type="entry name" value="ubiA_other"/>
    <property type="match status" value="1"/>
</dbReference>
<feature type="transmembrane region" description="Helical" evidence="12">
    <location>
        <begin position="300"/>
        <end position="323"/>
    </location>
</feature>
<protein>
    <recommendedName>
        <fullName evidence="11">4-hydroxybenzoate polyprenyltransferase</fullName>
        <ecNumber evidence="11">2.5.1.39</ecNumber>
    </recommendedName>
</protein>
<dbReference type="Pfam" id="PF01040">
    <property type="entry name" value="UbiA"/>
    <property type="match status" value="1"/>
</dbReference>
<dbReference type="InterPro" id="IPR000537">
    <property type="entry name" value="UbiA_prenyltransferase"/>
</dbReference>
<dbReference type="GO" id="GO:0005886">
    <property type="term" value="C:plasma membrane"/>
    <property type="evidence" value="ECO:0007669"/>
    <property type="project" value="TreeGrafter"/>
</dbReference>
<evidence type="ECO:0000256" key="6">
    <source>
        <dbReference type="ARBA" id="ARBA00022679"/>
    </source>
</evidence>
<feature type="transmembrane region" description="Helical" evidence="12">
    <location>
        <begin position="195"/>
        <end position="216"/>
    </location>
</feature>
<keyword evidence="5" id="KW-0997">Cell inner membrane</keyword>
<evidence type="ECO:0000256" key="3">
    <source>
        <dbReference type="ARBA" id="ARBA00005985"/>
    </source>
</evidence>
<evidence type="ECO:0000313" key="14">
    <source>
        <dbReference type="Proteomes" id="UP000318017"/>
    </source>
</evidence>
<evidence type="ECO:0000256" key="2">
    <source>
        <dbReference type="ARBA" id="ARBA00004141"/>
    </source>
</evidence>
<evidence type="ECO:0000256" key="8">
    <source>
        <dbReference type="ARBA" id="ARBA00022692"/>
    </source>
</evidence>
<keyword evidence="8 12" id="KW-0812">Transmembrane</keyword>
<comment type="subcellular location">
    <subcellularLocation>
        <location evidence="2">Membrane</location>
        <topology evidence="2">Multi-pass membrane protein</topology>
    </subcellularLocation>
</comment>
<keyword evidence="14" id="KW-1185">Reference proteome</keyword>
<dbReference type="PANTHER" id="PTHR11048">
    <property type="entry name" value="PRENYLTRANSFERASES"/>
    <property type="match status" value="1"/>
</dbReference>
<dbReference type="InterPro" id="IPR039653">
    <property type="entry name" value="Prenyltransferase"/>
</dbReference>
<keyword evidence="6 13" id="KW-0808">Transferase</keyword>
<evidence type="ECO:0000256" key="12">
    <source>
        <dbReference type="SAM" id="Phobius"/>
    </source>
</evidence>
<comment type="similarity">
    <text evidence="3">Belongs to the UbiA prenyltransferase family.</text>
</comment>
<evidence type="ECO:0000313" key="13">
    <source>
        <dbReference type="EMBL" id="QDV22159.1"/>
    </source>
</evidence>